<accession>A0A2N3Y582</accession>
<evidence type="ECO:0000313" key="2">
    <source>
        <dbReference type="Proteomes" id="UP000233786"/>
    </source>
</evidence>
<reference evidence="1" key="1">
    <citation type="submission" date="2017-12" db="EMBL/GenBank/DDBJ databases">
        <title>Sequencing the genomes of 1000 Actinobacteria strains.</title>
        <authorList>
            <person name="Klenk H.-P."/>
        </authorList>
    </citation>
    <scope>NUCLEOTIDE SEQUENCE [LARGE SCALE GENOMIC DNA]</scope>
    <source>
        <strain evidence="1">DSM 44228</strain>
    </source>
</reference>
<sequence length="113" mass="12131">MGGVALFSTAFGLDVKLRDYARIRTANYRLDRKPERVIELTKHVPAGALRLGVGAELALEEAPSALNNGVEVTGSAWLNIAEGVLTPALADLRQKGTTVHRSPASPRNWLVEG</sequence>
<organism evidence="1 2">
    <name type="scientific">Saccharopolyspora spinosa</name>
    <dbReference type="NCBI Taxonomy" id="60894"/>
    <lineage>
        <taxon>Bacteria</taxon>
        <taxon>Bacillati</taxon>
        <taxon>Actinomycetota</taxon>
        <taxon>Actinomycetes</taxon>
        <taxon>Pseudonocardiales</taxon>
        <taxon>Pseudonocardiaceae</taxon>
        <taxon>Saccharopolyspora</taxon>
    </lineage>
</organism>
<keyword evidence="2" id="KW-1185">Reference proteome</keyword>
<name>A0A2N3Y582_SACSN</name>
<dbReference type="RefSeq" id="WP_010313968.1">
    <property type="nucleotide sequence ID" value="NZ_CP061007.1"/>
</dbReference>
<dbReference type="OrthoDB" id="3727682at2"/>
<dbReference type="EMBL" id="PJNB01000001">
    <property type="protein sequence ID" value="PKW18096.1"/>
    <property type="molecule type" value="Genomic_DNA"/>
</dbReference>
<evidence type="ECO:0000313" key="1">
    <source>
        <dbReference type="EMBL" id="PKW18096.1"/>
    </source>
</evidence>
<proteinExistence type="predicted"/>
<comment type="caution">
    <text evidence="1">The sequence shown here is derived from an EMBL/GenBank/DDBJ whole genome shotgun (WGS) entry which is preliminary data.</text>
</comment>
<dbReference type="AlphaFoldDB" id="A0A2N3Y582"/>
<protein>
    <submittedName>
        <fullName evidence="1">Uncharacterized protein</fullName>
    </submittedName>
</protein>
<gene>
    <name evidence="1" type="ORF">A8926_6157</name>
</gene>
<dbReference type="Proteomes" id="UP000233786">
    <property type="component" value="Unassembled WGS sequence"/>
</dbReference>